<comment type="function">
    <text evidence="2 11">Catalyzes the insertion of molybdate into adenylated molybdopterin with the concomitant release of AMP.</text>
</comment>
<dbReference type="FunFam" id="3.40.980.10:FF:000004">
    <property type="entry name" value="Molybdopterin molybdenumtransferase"/>
    <property type="match status" value="1"/>
</dbReference>
<evidence type="ECO:0000256" key="7">
    <source>
        <dbReference type="ARBA" id="ARBA00022723"/>
    </source>
</evidence>
<sequence>MTSPRSVDDHLARVLERIPLLHPLEVQLLEAHGCVLAEDVTAPTDLPPWDNSGMDGYAVVAADVEHAVAESPVVLPVVGDVPAGSQVSHRVQPGQVVRIMTGAPMPEGADAVVPVEWTDAGTESVTVRQAAALGQHVRRRGDDVRAGEVVLPQGTRLGPAHVGLLAAVGRARVRVHPRPRVVIISTGSELVEPGAALGHGQIPDSNGPGLTAAAREAGAVVYRVGIVPDDPTTLLSTIEDQLVRADLVLTTGGVSAGAYDVVKEVLSGLGTVEFTPVAMQPGKPQGFGTVGPDATPIFTLPGNPVSAHVSFEVFVRPAIRRMLGFAPLQRPVVRARSTAELSSRPGVRQFLRGVLTTGADGVAEVAPASGQGSHLLAGLARANALIVLREEVEAVAAGDEVEVMVLERRAS</sequence>
<evidence type="ECO:0000256" key="9">
    <source>
        <dbReference type="ARBA" id="ARBA00023150"/>
    </source>
</evidence>
<evidence type="ECO:0000256" key="3">
    <source>
        <dbReference type="ARBA" id="ARBA00005046"/>
    </source>
</evidence>
<dbReference type="GO" id="GO:0006777">
    <property type="term" value="P:Mo-molybdopterin cofactor biosynthetic process"/>
    <property type="evidence" value="ECO:0007669"/>
    <property type="project" value="UniProtKB-UniRule"/>
</dbReference>
<reference evidence="13 14" key="1">
    <citation type="submission" date="2019-02" db="EMBL/GenBank/DDBJ databases">
        <title>Genomic Encyclopedia of Type Strains, Phase IV (KMG-IV): sequencing the most valuable type-strain genomes for metagenomic binning, comparative biology and taxonomic classification.</title>
        <authorList>
            <person name="Goeker M."/>
        </authorList>
    </citation>
    <scope>NUCLEOTIDE SEQUENCE [LARGE SCALE GENOMIC DNA]</scope>
    <source>
        <strain evidence="13 14">DSM 45622</strain>
    </source>
</reference>
<keyword evidence="9 11" id="KW-0501">Molybdenum cofactor biosynthesis</keyword>
<dbReference type="GO" id="GO:0061599">
    <property type="term" value="F:molybdopterin molybdotransferase activity"/>
    <property type="evidence" value="ECO:0007669"/>
    <property type="project" value="UniProtKB-UniRule"/>
</dbReference>
<feature type="domain" description="MoaB/Mog" evidence="12">
    <location>
        <begin position="182"/>
        <end position="321"/>
    </location>
</feature>
<evidence type="ECO:0000256" key="11">
    <source>
        <dbReference type="RuleBase" id="RU365090"/>
    </source>
</evidence>
<organism evidence="13 14">
    <name type="scientific">Motilibacter rhizosphaerae</name>
    <dbReference type="NCBI Taxonomy" id="598652"/>
    <lineage>
        <taxon>Bacteria</taxon>
        <taxon>Bacillati</taxon>
        <taxon>Actinomycetota</taxon>
        <taxon>Actinomycetes</taxon>
        <taxon>Motilibacterales</taxon>
        <taxon>Motilibacteraceae</taxon>
        <taxon>Motilibacter</taxon>
    </lineage>
</organism>
<dbReference type="EMBL" id="SGXD01000003">
    <property type="protein sequence ID" value="RZS87460.1"/>
    <property type="molecule type" value="Genomic_DNA"/>
</dbReference>
<keyword evidence="6 11" id="KW-0808">Transferase</keyword>
<evidence type="ECO:0000313" key="14">
    <source>
        <dbReference type="Proteomes" id="UP000293638"/>
    </source>
</evidence>
<dbReference type="GO" id="GO:0005829">
    <property type="term" value="C:cytosol"/>
    <property type="evidence" value="ECO:0007669"/>
    <property type="project" value="TreeGrafter"/>
</dbReference>
<dbReference type="PANTHER" id="PTHR10192:SF5">
    <property type="entry name" value="GEPHYRIN"/>
    <property type="match status" value="1"/>
</dbReference>
<keyword evidence="5 11" id="KW-0500">Molybdenum</keyword>
<dbReference type="EC" id="2.10.1.1" evidence="11"/>
<dbReference type="InterPro" id="IPR038987">
    <property type="entry name" value="MoeA-like"/>
</dbReference>
<dbReference type="AlphaFoldDB" id="A0A4Q7NS31"/>
<dbReference type="SUPFAM" id="SSF63882">
    <property type="entry name" value="MoeA N-terminal region -like"/>
    <property type="match status" value="1"/>
</dbReference>
<dbReference type="InterPro" id="IPR005111">
    <property type="entry name" value="MoeA_C_domain_IV"/>
</dbReference>
<accession>A0A4Q7NS31</accession>
<evidence type="ECO:0000313" key="13">
    <source>
        <dbReference type="EMBL" id="RZS87460.1"/>
    </source>
</evidence>
<evidence type="ECO:0000259" key="12">
    <source>
        <dbReference type="SMART" id="SM00852"/>
    </source>
</evidence>
<dbReference type="NCBIfam" id="NF045515">
    <property type="entry name" value="Glp_gephyrin"/>
    <property type="match status" value="1"/>
</dbReference>
<evidence type="ECO:0000256" key="10">
    <source>
        <dbReference type="ARBA" id="ARBA00047317"/>
    </source>
</evidence>
<dbReference type="Gene3D" id="3.90.105.10">
    <property type="entry name" value="Molybdopterin biosynthesis moea protein, domain 2"/>
    <property type="match status" value="1"/>
</dbReference>
<keyword evidence="14" id="KW-1185">Reference proteome</keyword>
<dbReference type="OrthoDB" id="9804758at2"/>
<dbReference type="Pfam" id="PF00994">
    <property type="entry name" value="MoCF_biosynth"/>
    <property type="match status" value="1"/>
</dbReference>
<dbReference type="Pfam" id="PF03453">
    <property type="entry name" value="MoeA_N"/>
    <property type="match status" value="1"/>
</dbReference>
<dbReference type="SUPFAM" id="SSF63867">
    <property type="entry name" value="MoeA C-terminal domain-like"/>
    <property type="match status" value="1"/>
</dbReference>
<dbReference type="Gene3D" id="2.40.340.10">
    <property type="entry name" value="MoeA, C-terminal, domain IV"/>
    <property type="match status" value="1"/>
</dbReference>
<keyword evidence="8 11" id="KW-0460">Magnesium</keyword>
<dbReference type="GO" id="GO:0046872">
    <property type="term" value="F:metal ion binding"/>
    <property type="evidence" value="ECO:0007669"/>
    <property type="project" value="UniProtKB-UniRule"/>
</dbReference>
<dbReference type="InterPro" id="IPR036688">
    <property type="entry name" value="MoeA_C_domain_IV_sf"/>
</dbReference>
<comment type="similarity">
    <text evidence="4 11">Belongs to the MoeA family.</text>
</comment>
<keyword evidence="7 11" id="KW-0479">Metal-binding</keyword>
<dbReference type="RefSeq" id="WP_130493576.1">
    <property type="nucleotide sequence ID" value="NZ_SGXD01000003.1"/>
</dbReference>
<proteinExistence type="inferred from homology"/>
<dbReference type="InterPro" id="IPR001453">
    <property type="entry name" value="MoaB/Mog_dom"/>
</dbReference>
<dbReference type="UniPathway" id="UPA00344"/>
<evidence type="ECO:0000256" key="1">
    <source>
        <dbReference type="ARBA" id="ARBA00001946"/>
    </source>
</evidence>
<evidence type="ECO:0000256" key="4">
    <source>
        <dbReference type="ARBA" id="ARBA00010763"/>
    </source>
</evidence>
<comment type="catalytic activity">
    <reaction evidence="10">
        <text>adenylyl-molybdopterin + molybdate = Mo-molybdopterin + AMP + H(+)</text>
        <dbReference type="Rhea" id="RHEA:35047"/>
        <dbReference type="ChEBI" id="CHEBI:15378"/>
        <dbReference type="ChEBI" id="CHEBI:36264"/>
        <dbReference type="ChEBI" id="CHEBI:62727"/>
        <dbReference type="ChEBI" id="CHEBI:71302"/>
        <dbReference type="ChEBI" id="CHEBI:456215"/>
        <dbReference type="EC" id="2.10.1.1"/>
    </reaction>
</comment>
<comment type="cofactor">
    <cofactor evidence="1 11">
        <name>Mg(2+)</name>
        <dbReference type="ChEBI" id="CHEBI:18420"/>
    </cofactor>
</comment>
<dbReference type="InterPro" id="IPR005110">
    <property type="entry name" value="MoeA_linker/N"/>
</dbReference>
<dbReference type="CDD" id="cd00887">
    <property type="entry name" value="MoeA"/>
    <property type="match status" value="1"/>
</dbReference>
<evidence type="ECO:0000256" key="2">
    <source>
        <dbReference type="ARBA" id="ARBA00002901"/>
    </source>
</evidence>
<protein>
    <recommendedName>
        <fullName evidence="11">Molybdopterin molybdenumtransferase</fullName>
        <ecNumber evidence="11">2.10.1.1</ecNumber>
    </recommendedName>
</protein>
<dbReference type="Pfam" id="PF03454">
    <property type="entry name" value="MoeA_C"/>
    <property type="match status" value="1"/>
</dbReference>
<dbReference type="SUPFAM" id="SSF53218">
    <property type="entry name" value="Molybdenum cofactor biosynthesis proteins"/>
    <property type="match status" value="1"/>
</dbReference>
<comment type="caution">
    <text evidence="13">The sequence shown here is derived from an EMBL/GenBank/DDBJ whole genome shotgun (WGS) entry which is preliminary data.</text>
</comment>
<dbReference type="InterPro" id="IPR036425">
    <property type="entry name" value="MoaB/Mog-like_dom_sf"/>
</dbReference>
<name>A0A4Q7NS31_9ACTN</name>
<dbReference type="NCBIfam" id="TIGR00177">
    <property type="entry name" value="molyb_syn"/>
    <property type="match status" value="1"/>
</dbReference>
<dbReference type="Gene3D" id="2.170.190.11">
    <property type="entry name" value="Molybdopterin biosynthesis moea protein, domain 3"/>
    <property type="match status" value="1"/>
</dbReference>
<dbReference type="FunFam" id="2.170.190.11:FF:000004">
    <property type="entry name" value="Molybdopterin molybdenumtransferase"/>
    <property type="match status" value="1"/>
</dbReference>
<dbReference type="PANTHER" id="PTHR10192">
    <property type="entry name" value="MOLYBDOPTERIN BIOSYNTHESIS PROTEIN"/>
    <property type="match status" value="1"/>
</dbReference>
<evidence type="ECO:0000256" key="8">
    <source>
        <dbReference type="ARBA" id="ARBA00022842"/>
    </source>
</evidence>
<gene>
    <name evidence="13" type="ORF">EV189_2891</name>
</gene>
<evidence type="ECO:0000256" key="6">
    <source>
        <dbReference type="ARBA" id="ARBA00022679"/>
    </source>
</evidence>
<evidence type="ECO:0000256" key="5">
    <source>
        <dbReference type="ARBA" id="ARBA00022505"/>
    </source>
</evidence>
<dbReference type="InterPro" id="IPR036135">
    <property type="entry name" value="MoeA_linker/N_sf"/>
</dbReference>
<dbReference type="SMART" id="SM00852">
    <property type="entry name" value="MoCF_biosynth"/>
    <property type="match status" value="1"/>
</dbReference>
<dbReference type="Proteomes" id="UP000293638">
    <property type="component" value="Unassembled WGS sequence"/>
</dbReference>
<comment type="pathway">
    <text evidence="3 11">Cofactor biosynthesis; molybdopterin biosynthesis.</text>
</comment>
<dbReference type="Gene3D" id="3.40.980.10">
    <property type="entry name" value="MoaB/Mog-like domain"/>
    <property type="match status" value="1"/>
</dbReference>